<dbReference type="EMBL" id="LNNH01000012">
    <property type="protein sequence ID" value="KWW21367.1"/>
    <property type="molecule type" value="Genomic_DNA"/>
</dbReference>
<dbReference type="Pfam" id="PF13238">
    <property type="entry name" value="AAA_18"/>
    <property type="match status" value="1"/>
</dbReference>
<organism evidence="1 2">
    <name type="scientific">Peribacillus simplex</name>
    <dbReference type="NCBI Taxonomy" id="1478"/>
    <lineage>
        <taxon>Bacteria</taxon>
        <taxon>Bacillati</taxon>
        <taxon>Bacillota</taxon>
        <taxon>Bacilli</taxon>
        <taxon>Bacillales</taxon>
        <taxon>Bacillaceae</taxon>
        <taxon>Peribacillus</taxon>
    </lineage>
</organism>
<gene>
    <name evidence="1" type="ORF">AS888_17435</name>
</gene>
<dbReference type="Gene3D" id="3.40.50.300">
    <property type="entry name" value="P-loop containing nucleotide triphosphate hydrolases"/>
    <property type="match status" value="1"/>
</dbReference>
<dbReference type="SUPFAM" id="SSF52540">
    <property type="entry name" value="P-loop containing nucleoside triphosphate hydrolases"/>
    <property type="match status" value="1"/>
</dbReference>
<dbReference type="InterPro" id="IPR027417">
    <property type="entry name" value="P-loop_NTPase"/>
</dbReference>
<accession>A0A109N0Q7</accession>
<sequence length="168" mass="19047">MIITYPIFIVTGISGSGKSATSLELQKIMVDLNVNVFDMDLIVNDENYQQACDNWLKIAYYSAYSGRNTVLFGHVPDPYNVEICDHFPFFGPVHYLHLFCNDKARTERLAARGKWTENSIEYMNVLSEKLVQEAQTSSPPIPVIDTSSTSPPQVAKLIKKWILKNMPK</sequence>
<evidence type="ECO:0000313" key="2">
    <source>
        <dbReference type="Proteomes" id="UP000064189"/>
    </source>
</evidence>
<reference evidence="1 2" key="1">
    <citation type="submission" date="2015-11" db="EMBL/GenBank/DDBJ databases">
        <title>Genome Sequence of Bacillus simplex strain VanAntwerpen2.</title>
        <authorList>
            <person name="Couger M.B."/>
        </authorList>
    </citation>
    <scope>NUCLEOTIDE SEQUENCE [LARGE SCALE GENOMIC DNA]</scope>
    <source>
        <strain evidence="1 2">VanAntwerpen02</strain>
    </source>
</reference>
<dbReference type="AlphaFoldDB" id="A0A109N0Q7"/>
<protein>
    <recommendedName>
        <fullName evidence="3">Nucleoside kinase</fullName>
    </recommendedName>
</protein>
<keyword evidence="2" id="KW-1185">Reference proteome</keyword>
<name>A0A109N0Q7_9BACI</name>
<comment type="caution">
    <text evidence="1">The sequence shown here is derived from an EMBL/GenBank/DDBJ whole genome shotgun (WGS) entry which is preliminary data.</text>
</comment>
<evidence type="ECO:0008006" key="3">
    <source>
        <dbReference type="Google" id="ProtNLM"/>
    </source>
</evidence>
<proteinExistence type="predicted"/>
<dbReference type="Proteomes" id="UP000064189">
    <property type="component" value="Unassembled WGS sequence"/>
</dbReference>
<dbReference type="RefSeq" id="WP_061141715.1">
    <property type="nucleotide sequence ID" value="NZ_LNNH01000012.1"/>
</dbReference>
<evidence type="ECO:0000313" key="1">
    <source>
        <dbReference type="EMBL" id="KWW21367.1"/>
    </source>
</evidence>